<dbReference type="InterPro" id="IPR001296">
    <property type="entry name" value="Glyco_trans_1"/>
</dbReference>
<accession>A0ABY5S3A9</accession>
<reference evidence="2" key="1">
    <citation type="submission" date="2022-01" db="EMBL/GenBank/DDBJ databases">
        <title>Paenibacillus spongiae sp. nov., isolated from marine sponge.</title>
        <authorList>
            <person name="Li Z."/>
            <person name="Zhang M."/>
        </authorList>
    </citation>
    <scope>NUCLEOTIDE SEQUENCE</scope>
    <source>
        <strain evidence="2">PHS-Z3</strain>
    </source>
</reference>
<gene>
    <name evidence="2" type="ORF">L1F29_23380</name>
</gene>
<dbReference type="PANTHER" id="PTHR46656">
    <property type="entry name" value="PUTATIVE-RELATED"/>
    <property type="match status" value="1"/>
</dbReference>
<protein>
    <submittedName>
        <fullName evidence="2">Glycosyltransferase</fullName>
        <ecNumber evidence="2">2.4.-.-</ecNumber>
    </submittedName>
</protein>
<sequence>MKDYQIIWRGPVLDATGYGTASREYILALDRLGFDVKIEGYSWGYPFKGMNKNMKRRLRQLIDKPYAANKRSVLIIHSPAGSIRPKKDRKKHDFMIINTVWETTKLPNQWVPIMNDFDAVCVPCTQNIEAMKNSGIRIPMFLVPHGSEPNKYKPDNKKFRLKEAKGKFVFLSIFDFQHRKNPEALLKAYWEEFSCEDNVILVMKTYGDRSGRQRKKINELKKKLGIGSKAAPLYLIHEIIDETKLKGLYTLGNAFVLPSRGEGVGLPYIEALSSGIPVIATGWGGQMDFLNKRNAFLVKYKLRHPGISMNNKNALAPLYRESFDEKGQLWAEADMKDLKKQMRYAYNNPAICKRKGRQGRKDMLELSWEKAGAALKQAIEKVVH</sequence>
<dbReference type="EC" id="2.4.-.-" evidence="2"/>
<keyword evidence="2" id="KW-0808">Transferase</keyword>
<dbReference type="Pfam" id="PF00534">
    <property type="entry name" value="Glycos_transf_1"/>
    <property type="match status" value="1"/>
</dbReference>
<dbReference type="EMBL" id="CP091430">
    <property type="protein sequence ID" value="UVI28376.1"/>
    <property type="molecule type" value="Genomic_DNA"/>
</dbReference>
<feature type="domain" description="Glycosyl transferase family 1" evidence="1">
    <location>
        <begin position="156"/>
        <end position="299"/>
    </location>
</feature>
<dbReference type="GO" id="GO:0016757">
    <property type="term" value="F:glycosyltransferase activity"/>
    <property type="evidence" value="ECO:0007669"/>
    <property type="project" value="UniProtKB-KW"/>
</dbReference>
<dbReference type="Gene3D" id="3.40.50.2000">
    <property type="entry name" value="Glycogen Phosphorylase B"/>
    <property type="match status" value="1"/>
</dbReference>
<dbReference type="PANTHER" id="PTHR46656:SF3">
    <property type="entry name" value="PUTATIVE-RELATED"/>
    <property type="match status" value="1"/>
</dbReference>
<evidence type="ECO:0000259" key="1">
    <source>
        <dbReference type="Pfam" id="PF00534"/>
    </source>
</evidence>
<keyword evidence="2" id="KW-0328">Glycosyltransferase</keyword>
<organism evidence="2 3">
    <name type="scientific">Paenibacillus spongiae</name>
    <dbReference type="NCBI Taxonomy" id="2909671"/>
    <lineage>
        <taxon>Bacteria</taxon>
        <taxon>Bacillati</taxon>
        <taxon>Bacillota</taxon>
        <taxon>Bacilli</taxon>
        <taxon>Bacillales</taxon>
        <taxon>Paenibacillaceae</taxon>
        <taxon>Paenibacillus</taxon>
    </lineage>
</organism>
<keyword evidence="3" id="KW-1185">Reference proteome</keyword>
<name>A0ABY5S3A9_9BACL</name>
<proteinExistence type="predicted"/>
<dbReference type="SUPFAM" id="SSF53756">
    <property type="entry name" value="UDP-Glycosyltransferase/glycogen phosphorylase"/>
    <property type="match status" value="1"/>
</dbReference>
<dbReference type="RefSeq" id="WP_258384464.1">
    <property type="nucleotide sequence ID" value="NZ_CP091430.1"/>
</dbReference>
<evidence type="ECO:0000313" key="3">
    <source>
        <dbReference type="Proteomes" id="UP001057877"/>
    </source>
</evidence>
<evidence type="ECO:0000313" key="2">
    <source>
        <dbReference type="EMBL" id="UVI28376.1"/>
    </source>
</evidence>
<dbReference type="Proteomes" id="UP001057877">
    <property type="component" value="Chromosome"/>
</dbReference>